<sequence length="85" mass="9836">MPPRYGLFDTGRRDHKTPPRYRLFTTADSASRGLSAIQLKESNWLKGPNFLWQPSLPCERQMVGEVEATDPELRKTHVHTVRTEE</sequence>
<organism evidence="1 2">
    <name type="scientific">Etheostoma spectabile</name>
    <name type="common">orangethroat darter</name>
    <dbReference type="NCBI Taxonomy" id="54343"/>
    <lineage>
        <taxon>Eukaryota</taxon>
        <taxon>Metazoa</taxon>
        <taxon>Chordata</taxon>
        <taxon>Craniata</taxon>
        <taxon>Vertebrata</taxon>
        <taxon>Euteleostomi</taxon>
        <taxon>Actinopterygii</taxon>
        <taxon>Neopterygii</taxon>
        <taxon>Teleostei</taxon>
        <taxon>Neoteleostei</taxon>
        <taxon>Acanthomorphata</taxon>
        <taxon>Eupercaria</taxon>
        <taxon>Perciformes</taxon>
        <taxon>Percoidei</taxon>
        <taxon>Percidae</taxon>
        <taxon>Etheostomatinae</taxon>
        <taxon>Etheostoma</taxon>
    </lineage>
</organism>
<proteinExistence type="predicted"/>
<dbReference type="Proteomes" id="UP000327493">
    <property type="component" value="Chromosome 21"/>
</dbReference>
<dbReference type="PANTHER" id="PTHR47331">
    <property type="entry name" value="PHD-TYPE DOMAIN-CONTAINING PROTEIN"/>
    <property type="match status" value="1"/>
</dbReference>
<protein>
    <submittedName>
        <fullName evidence="1">Uncharacterized protein</fullName>
    </submittedName>
</protein>
<comment type="caution">
    <text evidence="1">The sequence shown here is derived from an EMBL/GenBank/DDBJ whole genome shotgun (WGS) entry which is preliminary data.</text>
</comment>
<keyword evidence="2" id="KW-1185">Reference proteome</keyword>
<dbReference type="PANTHER" id="PTHR47331:SF5">
    <property type="entry name" value="RIBONUCLEASE H"/>
    <property type="match status" value="1"/>
</dbReference>
<evidence type="ECO:0000313" key="1">
    <source>
        <dbReference type="EMBL" id="KAA8581194.1"/>
    </source>
</evidence>
<dbReference type="AlphaFoldDB" id="A0A5J5CH68"/>
<evidence type="ECO:0000313" key="2">
    <source>
        <dbReference type="Proteomes" id="UP000327493"/>
    </source>
</evidence>
<gene>
    <name evidence="1" type="ORF">FQN60_002775</name>
</gene>
<name>A0A5J5CH68_9PERO</name>
<dbReference type="EMBL" id="VOFY01000021">
    <property type="protein sequence ID" value="KAA8581194.1"/>
    <property type="molecule type" value="Genomic_DNA"/>
</dbReference>
<reference evidence="1 2" key="1">
    <citation type="submission" date="2019-08" db="EMBL/GenBank/DDBJ databases">
        <title>A chromosome-level genome assembly, high-density linkage maps, and genome scans reveal the genomic architecture of hybrid incompatibilities underlying speciation via character displacement in darters (Percidae: Etheostominae).</title>
        <authorList>
            <person name="Moran R.L."/>
            <person name="Catchen J.M."/>
            <person name="Fuller R.C."/>
        </authorList>
    </citation>
    <scope>NUCLEOTIDE SEQUENCE [LARGE SCALE GENOMIC DNA]</scope>
    <source>
        <strain evidence="1">EspeVRDwgs_2016</strain>
        <tissue evidence="1">Muscle</tissue>
    </source>
</reference>
<accession>A0A5J5CH68</accession>
<feature type="non-terminal residue" evidence="1">
    <location>
        <position position="85"/>
    </location>
</feature>